<dbReference type="InterPro" id="IPR004045">
    <property type="entry name" value="Glutathione_S-Trfase_N"/>
</dbReference>
<dbReference type="PANTHER" id="PTHR44051">
    <property type="entry name" value="GLUTATHIONE S-TRANSFERASE-RELATED"/>
    <property type="match status" value="1"/>
</dbReference>
<dbReference type="InterPro" id="IPR040079">
    <property type="entry name" value="Glutathione_S-Trfase"/>
</dbReference>
<dbReference type="SUPFAM" id="SSF47616">
    <property type="entry name" value="GST C-terminal domain-like"/>
    <property type="match status" value="1"/>
</dbReference>
<organism evidence="2 3">
    <name type="scientific">Rhizobium leguminosarum bv. trifolii</name>
    <dbReference type="NCBI Taxonomy" id="386"/>
    <lineage>
        <taxon>Bacteria</taxon>
        <taxon>Pseudomonadati</taxon>
        <taxon>Pseudomonadota</taxon>
        <taxon>Alphaproteobacteria</taxon>
        <taxon>Hyphomicrobiales</taxon>
        <taxon>Rhizobiaceae</taxon>
        <taxon>Rhizobium/Agrobacterium group</taxon>
        <taxon>Rhizobium</taxon>
    </lineage>
</organism>
<proteinExistence type="predicted"/>
<dbReference type="Gene3D" id="3.40.30.10">
    <property type="entry name" value="Glutaredoxin"/>
    <property type="match status" value="1"/>
</dbReference>
<dbReference type="SFLD" id="SFLDS00019">
    <property type="entry name" value="Glutathione_Transferase_(cytos"/>
    <property type="match status" value="1"/>
</dbReference>
<dbReference type="PROSITE" id="PS50404">
    <property type="entry name" value="GST_NTER"/>
    <property type="match status" value="1"/>
</dbReference>
<dbReference type="Pfam" id="PF02798">
    <property type="entry name" value="GST_N"/>
    <property type="match status" value="1"/>
</dbReference>
<evidence type="ECO:0000259" key="1">
    <source>
        <dbReference type="PROSITE" id="PS50404"/>
    </source>
</evidence>
<dbReference type="AlphaFoldDB" id="A0A3E1BGB0"/>
<dbReference type="EMBL" id="NAOO01000019">
    <property type="protein sequence ID" value="RFB91325.1"/>
    <property type="molecule type" value="Genomic_DNA"/>
</dbReference>
<dbReference type="InterPro" id="IPR036249">
    <property type="entry name" value="Thioredoxin-like_sf"/>
</dbReference>
<dbReference type="InterPro" id="IPR036282">
    <property type="entry name" value="Glutathione-S-Trfase_C_sf"/>
</dbReference>
<evidence type="ECO:0000313" key="3">
    <source>
        <dbReference type="Proteomes" id="UP000256748"/>
    </source>
</evidence>
<name>A0A3E1BGB0_RHILT</name>
<evidence type="ECO:0000313" key="2">
    <source>
        <dbReference type="EMBL" id="RFB91325.1"/>
    </source>
</evidence>
<dbReference type="CDD" id="cd03046">
    <property type="entry name" value="GST_N_GTT1_like"/>
    <property type="match status" value="1"/>
</dbReference>
<dbReference type="PANTHER" id="PTHR44051:SF8">
    <property type="entry name" value="GLUTATHIONE S-TRANSFERASE GSTA"/>
    <property type="match status" value="1"/>
</dbReference>
<feature type="domain" description="GST N-terminal" evidence="1">
    <location>
        <begin position="22"/>
        <end position="87"/>
    </location>
</feature>
<comment type="caution">
    <text evidence="2">The sequence shown here is derived from an EMBL/GenBank/DDBJ whole genome shotgun (WGS) entry which is preliminary data.</text>
</comment>
<accession>A0A3E1BGB0</accession>
<dbReference type="GO" id="GO:0016740">
    <property type="term" value="F:transferase activity"/>
    <property type="evidence" value="ECO:0007669"/>
    <property type="project" value="UniProtKB-KW"/>
</dbReference>
<dbReference type="RefSeq" id="WP_116274392.1">
    <property type="nucleotide sequence ID" value="NZ_KZ859521.1"/>
</dbReference>
<dbReference type="Gene3D" id="1.20.1050.10">
    <property type="match status" value="1"/>
</dbReference>
<dbReference type="FunFam" id="3.40.30.10:FF:000331">
    <property type="entry name" value="Glutathione S-transferase"/>
    <property type="match status" value="1"/>
</dbReference>
<dbReference type="CDD" id="cd03207">
    <property type="entry name" value="GST_C_8"/>
    <property type="match status" value="1"/>
</dbReference>
<keyword evidence="2" id="KW-0808">Transferase</keyword>
<dbReference type="SFLD" id="SFLDG00358">
    <property type="entry name" value="Main_(cytGST)"/>
    <property type="match status" value="1"/>
</dbReference>
<dbReference type="SUPFAM" id="SSF52833">
    <property type="entry name" value="Thioredoxin-like"/>
    <property type="match status" value="1"/>
</dbReference>
<protein>
    <submittedName>
        <fullName evidence="2">Glutathione S-transferase</fullName>
    </submittedName>
</protein>
<reference evidence="2 3" key="1">
    <citation type="submission" date="2017-03" db="EMBL/GenBank/DDBJ databases">
        <title>Genome analysis of Rhizobial strains effectives or ineffectives for nitrogen fixation isolated from bean seeds.</title>
        <authorList>
            <person name="Peralta H."/>
            <person name="Aguilar-Vera A."/>
            <person name="Mora Y."/>
            <person name="Vargas-Lagunas C."/>
            <person name="Girard L."/>
            <person name="Mora J."/>
        </authorList>
    </citation>
    <scope>NUCLEOTIDE SEQUENCE [LARGE SCALE GENOMIC DNA]</scope>
    <source>
        <strain evidence="2 3">CCGM5</strain>
    </source>
</reference>
<gene>
    <name evidence="2" type="ORF">B5K10_18680</name>
</gene>
<dbReference type="Proteomes" id="UP000256748">
    <property type="component" value="Unassembled WGS sequence"/>
</dbReference>
<sequence length="194" mass="21856">MTPIVSIFRNPPDGGRGFHRDMRVRWALEEVGQPYEMRLLTFSEMRRPEYRELHPFGQMPTYEDGDLVLFESGAIVHHIAHKFPGLLPLDPNARSRAIMWMFAALNTIEPCVSSDGAGYLPVRLRELSSKLGNADWLEGEFSAADLLMVSVLRALRGTEFLETNPNLKNYVARGEGRPAFRRALTTSAPVVRSA</sequence>